<feature type="domain" description="MaoC-like" evidence="1">
    <location>
        <begin position="10"/>
        <end position="118"/>
    </location>
</feature>
<dbReference type="PANTHER" id="PTHR42993:SF1">
    <property type="entry name" value="MAOC-LIKE DEHYDRATASE DOMAIN-CONTAINING PROTEIN"/>
    <property type="match status" value="1"/>
</dbReference>
<dbReference type="InterPro" id="IPR039375">
    <property type="entry name" value="NodN-like"/>
</dbReference>
<evidence type="ECO:0000313" key="3">
    <source>
        <dbReference type="Proteomes" id="UP001310692"/>
    </source>
</evidence>
<keyword evidence="3" id="KW-1185">Reference proteome</keyword>
<gene>
    <name evidence="2" type="ORF">V0U35_09905</name>
</gene>
<evidence type="ECO:0000259" key="1">
    <source>
        <dbReference type="Pfam" id="PF01575"/>
    </source>
</evidence>
<dbReference type="Gene3D" id="3.10.129.10">
    <property type="entry name" value="Hotdog Thioesterase"/>
    <property type="match status" value="1"/>
</dbReference>
<dbReference type="SUPFAM" id="SSF54637">
    <property type="entry name" value="Thioesterase/thiol ester dehydrase-isomerase"/>
    <property type="match status" value="1"/>
</dbReference>
<dbReference type="InterPro" id="IPR029069">
    <property type="entry name" value="HotDog_dom_sf"/>
</dbReference>
<name>A0ABU7LZM8_9PROT</name>
<dbReference type="EMBL" id="JAZDRO010000004">
    <property type="protein sequence ID" value="MEE2566994.1"/>
    <property type="molecule type" value="Genomic_DNA"/>
</dbReference>
<dbReference type="InterPro" id="IPR002539">
    <property type="entry name" value="MaoC-like_dom"/>
</dbReference>
<proteinExistence type="predicted"/>
<dbReference type="CDD" id="cd03450">
    <property type="entry name" value="NodN"/>
    <property type="match status" value="1"/>
</dbReference>
<dbReference type="Pfam" id="PF01575">
    <property type="entry name" value="MaoC_dehydratas"/>
    <property type="match status" value="1"/>
</dbReference>
<dbReference type="RefSeq" id="WP_330196551.1">
    <property type="nucleotide sequence ID" value="NZ_JAZDRO010000004.1"/>
</dbReference>
<comment type="caution">
    <text evidence="2">The sequence shown here is derived from an EMBL/GenBank/DDBJ whole genome shotgun (WGS) entry which is preliminary data.</text>
</comment>
<dbReference type="PANTHER" id="PTHR42993">
    <property type="entry name" value="MAOC-LIKE DEHYDRATASE DOMAIN-CONTAINING PROTEIN"/>
    <property type="match status" value="1"/>
</dbReference>
<accession>A0ABU7LZM8</accession>
<reference evidence="2 3" key="1">
    <citation type="submission" date="2024-01" db="EMBL/GenBank/DDBJ databases">
        <title>Hyphobacterium bacterium isolated from marine sediment.</title>
        <authorList>
            <person name="Zhao S."/>
        </authorList>
    </citation>
    <scope>NUCLEOTIDE SEQUENCE [LARGE SCALE GENOMIC DNA]</scope>
    <source>
        <strain evidence="2 3">Y60-23</strain>
    </source>
</reference>
<dbReference type="Proteomes" id="UP001310692">
    <property type="component" value="Unassembled WGS sequence"/>
</dbReference>
<evidence type="ECO:0000313" key="2">
    <source>
        <dbReference type="EMBL" id="MEE2566994.1"/>
    </source>
</evidence>
<protein>
    <submittedName>
        <fullName evidence="2">MaoC family dehydratase</fullName>
    </submittedName>
</protein>
<sequence length="150" mass="17070">MPELLNLRERIGETFTSDWMEIDQARVDTFADTTLDHNFIHVDVERSKRETPFGGTIAHGFLSLSLLSHFGEQCLPPFPEGAVPINYGFDRLRFAAPVPVGSRIRGCFTFADVEQRKRGQYLMRMDAAVEIEGSERPALRAEWLTLLLFP</sequence>
<organism evidence="2 3">
    <name type="scientific">Hyphobacterium marinum</name>
    <dbReference type="NCBI Taxonomy" id="3116574"/>
    <lineage>
        <taxon>Bacteria</taxon>
        <taxon>Pseudomonadati</taxon>
        <taxon>Pseudomonadota</taxon>
        <taxon>Alphaproteobacteria</taxon>
        <taxon>Maricaulales</taxon>
        <taxon>Maricaulaceae</taxon>
        <taxon>Hyphobacterium</taxon>
    </lineage>
</organism>